<organism evidence="2 3">
    <name type="scientific">Acuticoccus mangrovi</name>
    <dbReference type="NCBI Taxonomy" id="2796142"/>
    <lineage>
        <taxon>Bacteria</taxon>
        <taxon>Pseudomonadati</taxon>
        <taxon>Pseudomonadota</taxon>
        <taxon>Alphaproteobacteria</taxon>
        <taxon>Hyphomicrobiales</taxon>
        <taxon>Amorphaceae</taxon>
        <taxon>Acuticoccus</taxon>
    </lineage>
</organism>
<protein>
    <submittedName>
        <fullName evidence="2">DUF1192 domain-containing protein</fullName>
    </submittedName>
</protein>
<comment type="caution">
    <text evidence="2">The sequence shown here is derived from an EMBL/GenBank/DDBJ whole genome shotgun (WGS) entry which is preliminary data.</text>
</comment>
<dbReference type="InterPro" id="IPR009579">
    <property type="entry name" value="DUF1192"/>
</dbReference>
<reference evidence="2" key="1">
    <citation type="submission" date="2020-12" db="EMBL/GenBank/DDBJ databases">
        <title>Bacterial taxonomy.</title>
        <authorList>
            <person name="Pan X."/>
        </authorList>
    </citation>
    <scope>NUCLEOTIDE SEQUENCE</scope>
    <source>
        <strain evidence="2">B2012</strain>
    </source>
</reference>
<keyword evidence="3" id="KW-1185">Reference proteome</keyword>
<sequence length="64" mass="7065">MDDEPLAGKAPGTQSHTLGDDLSRLSVRELAELKAACLAEAERIDTEMRTKDETREAANSVFRF</sequence>
<proteinExistence type="predicted"/>
<dbReference type="RefSeq" id="WP_198880209.1">
    <property type="nucleotide sequence ID" value="NZ_JAEKJA010000001.1"/>
</dbReference>
<feature type="region of interest" description="Disordered" evidence="1">
    <location>
        <begin position="1"/>
        <end position="22"/>
    </location>
</feature>
<dbReference type="AlphaFoldDB" id="A0A934IKJ4"/>
<name>A0A934IKJ4_9HYPH</name>
<evidence type="ECO:0000256" key="1">
    <source>
        <dbReference type="SAM" id="MobiDB-lite"/>
    </source>
</evidence>
<gene>
    <name evidence="2" type="ORF">JCR33_01380</name>
</gene>
<evidence type="ECO:0000313" key="2">
    <source>
        <dbReference type="EMBL" id="MBJ3774320.1"/>
    </source>
</evidence>
<accession>A0A934IKJ4</accession>
<evidence type="ECO:0000313" key="3">
    <source>
        <dbReference type="Proteomes" id="UP000609531"/>
    </source>
</evidence>
<dbReference type="EMBL" id="JAEKJA010000001">
    <property type="protein sequence ID" value="MBJ3774320.1"/>
    <property type="molecule type" value="Genomic_DNA"/>
</dbReference>
<dbReference type="Pfam" id="PF06698">
    <property type="entry name" value="DUF1192"/>
    <property type="match status" value="1"/>
</dbReference>
<dbReference type="Proteomes" id="UP000609531">
    <property type="component" value="Unassembled WGS sequence"/>
</dbReference>